<organism evidence="8 9">
    <name type="scientific">candidate division WOR-3 bacterium</name>
    <dbReference type="NCBI Taxonomy" id="2052148"/>
    <lineage>
        <taxon>Bacteria</taxon>
        <taxon>Bacteria division WOR-3</taxon>
    </lineage>
</organism>
<keyword evidence="3 6" id="KW-0812">Transmembrane</keyword>
<evidence type="ECO:0000256" key="2">
    <source>
        <dbReference type="ARBA" id="ARBA00022475"/>
    </source>
</evidence>
<protein>
    <submittedName>
        <fullName evidence="8">PLDc_N domain-containing protein</fullName>
    </submittedName>
</protein>
<evidence type="ECO:0000256" key="6">
    <source>
        <dbReference type="SAM" id="Phobius"/>
    </source>
</evidence>
<feature type="transmembrane region" description="Helical" evidence="6">
    <location>
        <begin position="23"/>
        <end position="43"/>
    </location>
</feature>
<evidence type="ECO:0000256" key="1">
    <source>
        <dbReference type="ARBA" id="ARBA00004651"/>
    </source>
</evidence>
<sequence length="54" mass="6518">MAFWVWILVEVLTRETDEGNNRLIWALVIVFTHWIGALIYLLARRQERIHKLGR</sequence>
<evidence type="ECO:0000256" key="3">
    <source>
        <dbReference type="ARBA" id="ARBA00022692"/>
    </source>
</evidence>
<dbReference type="Proteomes" id="UP000779900">
    <property type="component" value="Unassembled WGS sequence"/>
</dbReference>
<keyword evidence="4 6" id="KW-1133">Transmembrane helix</keyword>
<proteinExistence type="predicted"/>
<evidence type="ECO:0000313" key="8">
    <source>
        <dbReference type="EMBL" id="MBM3331167.1"/>
    </source>
</evidence>
<evidence type="ECO:0000256" key="4">
    <source>
        <dbReference type="ARBA" id="ARBA00022989"/>
    </source>
</evidence>
<dbReference type="EMBL" id="VGIR01000021">
    <property type="protein sequence ID" value="MBM3331167.1"/>
    <property type="molecule type" value="Genomic_DNA"/>
</dbReference>
<comment type="caution">
    <text evidence="8">The sequence shown here is derived from an EMBL/GenBank/DDBJ whole genome shotgun (WGS) entry which is preliminary data.</text>
</comment>
<gene>
    <name evidence="8" type="ORF">FJY68_04855</name>
</gene>
<dbReference type="GO" id="GO:0005886">
    <property type="term" value="C:plasma membrane"/>
    <property type="evidence" value="ECO:0007669"/>
    <property type="project" value="UniProtKB-SubCell"/>
</dbReference>
<reference evidence="8" key="1">
    <citation type="submission" date="2019-03" db="EMBL/GenBank/DDBJ databases">
        <title>Lake Tanganyika Metagenome-Assembled Genomes (MAGs).</title>
        <authorList>
            <person name="Tran P."/>
        </authorList>
    </citation>
    <scope>NUCLEOTIDE SEQUENCE</scope>
    <source>
        <strain evidence="8">K_DeepCast_150m_m2_040</strain>
    </source>
</reference>
<name>A0A938BT26_UNCW3</name>
<dbReference type="Pfam" id="PF13396">
    <property type="entry name" value="PLDc_N"/>
    <property type="match status" value="1"/>
</dbReference>
<keyword evidence="5 6" id="KW-0472">Membrane</keyword>
<dbReference type="AlphaFoldDB" id="A0A938BT26"/>
<comment type="subcellular location">
    <subcellularLocation>
        <location evidence="1">Cell membrane</location>
        <topology evidence="1">Multi-pass membrane protein</topology>
    </subcellularLocation>
</comment>
<keyword evidence="2" id="KW-1003">Cell membrane</keyword>
<feature type="domain" description="Cardiolipin synthase N-terminal" evidence="7">
    <location>
        <begin position="2"/>
        <end position="45"/>
    </location>
</feature>
<evidence type="ECO:0000256" key="5">
    <source>
        <dbReference type="ARBA" id="ARBA00023136"/>
    </source>
</evidence>
<accession>A0A938BT26</accession>
<dbReference type="InterPro" id="IPR027379">
    <property type="entry name" value="CLS_N"/>
</dbReference>
<evidence type="ECO:0000313" key="9">
    <source>
        <dbReference type="Proteomes" id="UP000779900"/>
    </source>
</evidence>
<evidence type="ECO:0000259" key="7">
    <source>
        <dbReference type="Pfam" id="PF13396"/>
    </source>
</evidence>